<dbReference type="FunFam" id="1.20.80.10:FF:000001">
    <property type="entry name" value="Erythrocyte membrane protein band 4.1"/>
    <property type="match status" value="1"/>
</dbReference>
<feature type="region of interest" description="Disordered" evidence="6">
    <location>
        <begin position="1353"/>
        <end position="1372"/>
    </location>
</feature>
<reference evidence="8 9" key="1">
    <citation type="journal article" date="2018" name="Proc. R. Soc. B">
        <title>A non-coding region near Follistatin controls head colour polymorphism in the Gouldian finch.</title>
        <authorList>
            <person name="Toomey M.B."/>
            <person name="Marques C.I."/>
            <person name="Andrade P."/>
            <person name="Araujo P.M."/>
            <person name="Sabatino S."/>
            <person name="Gazda M.A."/>
            <person name="Afonso S."/>
            <person name="Lopes R.J."/>
            <person name="Corbo J.C."/>
            <person name="Carneiro M."/>
        </authorList>
    </citation>
    <scope>NUCLEOTIDE SEQUENCE [LARGE SCALE GENOMIC DNA]</scope>
    <source>
        <strain evidence="8">Red01</strain>
        <tissue evidence="8">Muscle</tissue>
    </source>
</reference>
<dbReference type="InterPro" id="IPR019749">
    <property type="entry name" value="Band_41_domain"/>
</dbReference>
<dbReference type="GO" id="GO:0003779">
    <property type="term" value="F:actin binding"/>
    <property type="evidence" value="ECO:0007669"/>
    <property type="project" value="UniProtKB-KW"/>
</dbReference>
<keyword evidence="2" id="KW-0963">Cytoplasm</keyword>
<dbReference type="PROSITE" id="PS00660">
    <property type="entry name" value="FERM_1"/>
    <property type="match status" value="1"/>
</dbReference>
<sequence>MTTESGSDSESKDKEQDQEESPAQEGTAESQPQEQQPQQPGEEPQTAVLEQFSAVAAHSTPVRKEQATEKEQEFAAASAKQLEYQQLEDDKLSQKSSSSKLSKSPLKIVKKPKNMQCKVTLLDGSEYACEVEAGNVGDGCMMEEYGLKEMWKDLSMAQKDPKEGSMTFRIPRKEKLSFKTEEKLKRSRGQVLFDKVCEHLNLLEKDYFGLTYRDTENQKNWLDPAKEIKKQIRSGAWQFAFNVKFYPPDPAQLSEDITRYYLCLQLRDDIISGRLPCSFVTLALLGSYTVQSELGDYDPDEYGSDYISEFRFAPNHTKELEDKVIELHKSHRGMTPAEAEMHFLENAKKLSMYGVDLHHAKDSEGVEIMLGVCASGLLIYRDRLRINRFAWPKVLKISYKRNNFYIKIRPGEFEQFESTIGFKLPNHRAAKRLWKVCVEHHTFFRLLLPEAPPKKFLTLGSKFRYSGRTQAQTRRASALIDRPAPYFERSSSKRYTMSRSLDGASVNENHEMYMKDSVSAAEVGTGQYATTKGISQTNLITTVTPEKKTEEDKDDEEGKKKRAEEVTPISAIRHDTKPSLLGTDSQHSSPSFQPGPHVSSAKLRRRCKESTRTKSLGCEAPRESAPKHSELEPDSDRKGRVCSAEQDMAFGYKQKAGKGGTLFSFSLQLPESFPSLLDDDGYLSLPNLSETNLLPASVQHYLPIRSPSLVPCFLFIFFFLLSASFSVPYALTLSFPLAMCLCYLEPKAASLSASLANDLSDSSEEETDSEQTDTAADGETTATEHPAMAGESVWPRLFLTLGLGARPHVCYGSSGSLPARVCMCVPASGTALLGQLSFQCSPWVALIPEFGLEAARPLRCAVSGAAAVSPVPVLPTRCVLLARSCPGDFCLLVCSYTLKPEWEQSVAGCLPMISCDLGEKVQLLFYKSRFVNSDQEEDGDLKAQDLDKTQEDLMKHQTNISELKRTFLETSTETTVSNEWEKRLSTSPVRLAARQEDAPMIEPLVPEETKEETEKSEKLIFLQKGGTTFLEMQPSVIEKKLQEGESAGTLVTSHQIIIQKSIPSSLEGTEDWVIIDKIPSEVVDGESEKNLANKVVTVSSKTALPPEILKSSTVLMQSFEDLESEIQSNEENKQKMFTLGKSYDTVSGKIVTMTSKAKEGEKAVQPSGETLQKLEREVQESVKIVPVVAKYEILTDEKARRGSDVQSVRRKLSDSLTPIKEAESQLQSPEEQSLKKTLRMDQDLQLLGTLESLQLGKTEKHLGGEAVKAGAFARTDKSLSEWRYSREQPFTIATAHYVTESSASKVVTKQSASEKTLDGSDIFTLIESARKPTEFIGGVTSTSHTWAQRIETTTSQEITSSDMKQAVQPDQDTVQKVVQETVVVKERHGMEVHAGGDPAKVAGLTLDAQAEAASAVAAGVKGKEGSAGTEGAKEEKREEAGKALTKQEGVATPASCEQAEEHRTTVQLSESLERKPHFESPVVKTETISFSSVPTGGETLEISTKEVPVVHTETKTITYESSQVDCGADSEPGVLMSAQTITSETTSTTTTTHITKTVKGGISETRIEKRIVITGDADIDHDQALAQAIKEAKEQHPDMSVTKVVVHKETEITPEDGED</sequence>
<dbReference type="Pfam" id="PF09380">
    <property type="entry name" value="FERM_C"/>
    <property type="match status" value="1"/>
</dbReference>
<feature type="compositionally biased region" description="Basic and acidic residues" evidence="6">
    <location>
        <begin position="545"/>
        <end position="565"/>
    </location>
</feature>
<dbReference type="PROSITE" id="PS00661">
    <property type="entry name" value="FERM_2"/>
    <property type="match status" value="1"/>
</dbReference>
<dbReference type="InterPro" id="IPR035963">
    <property type="entry name" value="FERM_2"/>
</dbReference>
<feature type="region of interest" description="Disordered" evidence="6">
    <location>
        <begin position="1422"/>
        <end position="1460"/>
    </location>
</feature>
<dbReference type="InterPro" id="IPR000299">
    <property type="entry name" value="FERM_domain"/>
</dbReference>
<dbReference type="InterPro" id="IPR007477">
    <property type="entry name" value="SAB_dom"/>
</dbReference>
<dbReference type="SUPFAM" id="SSF50729">
    <property type="entry name" value="PH domain-like"/>
    <property type="match status" value="1"/>
</dbReference>
<dbReference type="GO" id="GO:0005856">
    <property type="term" value="C:cytoskeleton"/>
    <property type="evidence" value="ECO:0007669"/>
    <property type="project" value="UniProtKB-SubCell"/>
</dbReference>
<keyword evidence="3" id="KW-0597">Phosphoprotein</keyword>
<dbReference type="PRINTS" id="PR00661">
    <property type="entry name" value="ERMFAMILY"/>
</dbReference>
<keyword evidence="4" id="KW-0009">Actin-binding</keyword>
<dbReference type="OrthoDB" id="6589456at2759"/>
<evidence type="ECO:0000313" key="9">
    <source>
        <dbReference type="Proteomes" id="UP000276834"/>
    </source>
</evidence>
<comment type="subcellular location">
    <subcellularLocation>
        <location evidence="1">Cytoplasm</location>
        <location evidence="1">Cytoskeleton</location>
    </subcellularLocation>
</comment>
<feature type="domain" description="FERM" evidence="7">
    <location>
        <begin position="164"/>
        <end position="448"/>
    </location>
</feature>
<dbReference type="SMART" id="SM00295">
    <property type="entry name" value="B41"/>
    <property type="match status" value="1"/>
</dbReference>
<dbReference type="SUPFAM" id="SSF47031">
    <property type="entry name" value="Second domain of FERM"/>
    <property type="match status" value="1"/>
</dbReference>
<dbReference type="InterPro" id="IPR018980">
    <property type="entry name" value="FERM_PH-like_C"/>
</dbReference>
<gene>
    <name evidence="8" type="ORF">DV515_00000170</name>
</gene>
<feature type="region of interest" description="Disordered" evidence="6">
    <location>
        <begin position="1"/>
        <end position="78"/>
    </location>
</feature>
<evidence type="ECO:0000256" key="6">
    <source>
        <dbReference type="SAM" id="MobiDB-lite"/>
    </source>
</evidence>
<dbReference type="InterPro" id="IPR011993">
    <property type="entry name" value="PH-like_dom_sf"/>
</dbReference>
<evidence type="ECO:0000256" key="5">
    <source>
        <dbReference type="ARBA" id="ARBA00023212"/>
    </source>
</evidence>
<dbReference type="Gene3D" id="3.10.20.90">
    <property type="entry name" value="Phosphatidylinositol 3-kinase Catalytic Subunit, Chain A, domain 1"/>
    <property type="match status" value="1"/>
</dbReference>
<proteinExistence type="predicted"/>
<dbReference type="CDD" id="cd13184">
    <property type="entry name" value="FERM_C_4_1_family"/>
    <property type="match status" value="1"/>
</dbReference>
<dbReference type="Gene3D" id="2.30.29.30">
    <property type="entry name" value="Pleckstrin-homology domain (PH domain)/Phosphotyrosine-binding domain (PTB)"/>
    <property type="match status" value="1"/>
</dbReference>
<feature type="region of interest" description="Disordered" evidence="6">
    <location>
        <begin position="539"/>
        <end position="639"/>
    </location>
</feature>
<dbReference type="PROSITE" id="PS50057">
    <property type="entry name" value="FERM_3"/>
    <property type="match status" value="1"/>
</dbReference>
<feature type="compositionally biased region" description="Low complexity" evidence="6">
    <location>
        <begin position="772"/>
        <end position="784"/>
    </location>
</feature>
<comment type="caution">
    <text evidence="8">The sequence shown here is derived from an EMBL/GenBank/DDBJ whole genome shotgun (WGS) entry which is preliminary data.</text>
</comment>
<dbReference type="EMBL" id="QUSF01000001">
    <property type="protein sequence ID" value="RLW13442.1"/>
    <property type="molecule type" value="Genomic_DNA"/>
</dbReference>
<evidence type="ECO:0000259" key="7">
    <source>
        <dbReference type="PROSITE" id="PS50057"/>
    </source>
</evidence>
<dbReference type="CDD" id="cd14473">
    <property type="entry name" value="FERM_B-lobe"/>
    <property type="match status" value="1"/>
</dbReference>
<feature type="compositionally biased region" description="Basic and acidic residues" evidence="6">
    <location>
        <begin position="62"/>
        <end position="73"/>
    </location>
</feature>
<dbReference type="Pfam" id="PF08736">
    <property type="entry name" value="FA"/>
    <property type="match status" value="1"/>
</dbReference>
<dbReference type="Proteomes" id="UP000276834">
    <property type="component" value="Unassembled WGS sequence"/>
</dbReference>
<feature type="region of interest" description="Disordered" evidence="6">
    <location>
        <begin position="759"/>
        <end position="785"/>
    </location>
</feature>
<dbReference type="Pfam" id="PF05902">
    <property type="entry name" value="4_1_CTD"/>
    <property type="match status" value="1"/>
</dbReference>
<dbReference type="InterPro" id="IPR014352">
    <property type="entry name" value="FERM/acyl-CoA-bd_prot_sf"/>
</dbReference>
<dbReference type="GO" id="GO:0005198">
    <property type="term" value="F:structural molecule activity"/>
    <property type="evidence" value="ECO:0007669"/>
    <property type="project" value="InterPro"/>
</dbReference>
<dbReference type="Pfam" id="PF09379">
    <property type="entry name" value="FERM_N"/>
    <property type="match status" value="1"/>
</dbReference>
<feature type="compositionally biased region" description="Low complexity" evidence="6">
    <location>
        <begin position="29"/>
        <end position="45"/>
    </location>
</feature>
<dbReference type="GO" id="GO:0031032">
    <property type="term" value="P:actomyosin structure organization"/>
    <property type="evidence" value="ECO:0007669"/>
    <property type="project" value="TreeGrafter"/>
</dbReference>
<dbReference type="PANTHER" id="PTHR23280:SF20">
    <property type="entry name" value="BAND 4.1-LIKE PROTEIN 3"/>
    <property type="match status" value="1"/>
</dbReference>
<dbReference type="InterPro" id="IPR014847">
    <property type="entry name" value="FA"/>
</dbReference>
<evidence type="ECO:0000256" key="4">
    <source>
        <dbReference type="ARBA" id="ARBA00023203"/>
    </source>
</evidence>
<evidence type="ECO:0000256" key="3">
    <source>
        <dbReference type="ARBA" id="ARBA00022553"/>
    </source>
</evidence>
<dbReference type="Pfam" id="PF00373">
    <property type="entry name" value="FERM_M"/>
    <property type="match status" value="1"/>
</dbReference>
<evidence type="ECO:0000256" key="1">
    <source>
        <dbReference type="ARBA" id="ARBA00004245"/>
    </source>
</evidence>
<feature type="compositionally biased region" description="Acidic residues" evidence="6">
    <location>
        <begin position="761"/>
        <end position="771"/>
    </location>
</feature>
<dbReference type="InterPro" id="IPR019748">
    <property type="entry name" value="FERM_central"/>
</dbReference>
<dbReference type="Gene3D" id="1.20.80.10">
    <property type="match status" value="1"/>
</dbReference>
<dbReference type="GO" id="GO:0030866">
    <property type="term" value="P:cortical actin cytoskeleton organization"/>
    <property type="evidence" value="ECO:0007669"/>
    <property type="project" value="InterPro"/>
</dbReference>
<evidence type="ECO:0000256" key="2">
    <source>
        <dbReference type="ARBA" id="ARBA00022490"/>
    </source>
</evidence>
<feature type="compositionally biased region" description="Basic and acidic residues" evidence="6">
    <location>
        <begin position="1431"/>
        <end position="1441"/>
    </location>
</feature>
<dbReference type="GO" id="GO:0005886">
    <property type="term" value="C:plasma membrane"/>
    <property type="evidence" value="ECO:0007669"/>
    <property type="project" value="TreeGrafter"/>
</dbReference>
<dbReference type="FunFam" id="3.10.20.90:FF:000002">
    <property type="entry name" value="Erythrocyte protein band 4.1-like 3"/>
    <property type="match status" value="1"/>
</dbReference>
<organism evidence="8 9">
    <name type="scientific">Chloebia gouldiae</name>
    <name type="common">Gouldian finch</name>
    <name type="synonym">Erythrura gouldiae</name>
    <dbReference type="NCBI Taxonomy" id="44316"/>
    <lineage>
        <taxon>Eukaryota</taxon>
        <taxon>Metazoa</taxon>
        <taxon>Chordata</taxon>
        <taxon>Craniata</taxon>
        <taxon>Vertebrata</taxon>
        <taxon>Euteleostomi</taxon>
        <taxon>Archelosauria</taxon>
        <taxon>Archosauria</taxon>
        <taxon>Dinosauria</taxon>
        <taxon>Saurischia</taxon>
        <taxon>Theropoda</taxon>
        <taxon>Coelurosauria</taxon>
        <taxon>Aves</taxon>
        <taxon>Neognathae</taxon>
        <taxon>Neoaves</taxon>
        <taxon>Telluraves</taxon>
        <taxon>Australaves</taxon>
        <taxon>Passeriformes</taxon>
        <taxon>Passeroidea</taxon>
        <taxon>Passeridae</taxon>
        <taxon>Chloebia</taxon>
    </lineage>
</organism>
<dbReference type="PANTHER" id="PTHR23280">
    <property type="entry name" value="4.1 G PROTEIN"/>
    <property type="match status" value="1"/>
</dbReference>
<dbReference type="PRINTS" id="PR00935">
    <property type="entry name" value="BAND41"/>
</dbReference>
<dbReference type="SUPFAM" id="SSF54236">
    <property type="entry name" value="Ubiquitin-like"/>
    <property type="match status" value="1"/>
</dbReference>
<keyword evidence="5" id="KW-0206">Cytoskeleton</keyword>
<feature type="compositionally biased region" description="Basic and acidic residues" evidence="6">
    <location>
        <begin position="620"/>
        <end position="639"/>
    </location>
</feature>
<dbReference type="InterPro" id="IPR029071">
    <property type="entry name" value="Ubiquitin-like_domsf"/>
</dbReference>
<dbReference type="SMART" id="SM01195">
    <property type="entry name" value="FA"/>
    <property type="match status" value="1"/>
</dbReference>
<name>A0A3L8T2P8_CHLGU</name>
<dbReference type="SMART" id="SM01196">
    <property type="entry name" value="FERM_C"/>
    <property type="match status" value="1"/>
</dbReference>
<keyword evidence="9" id="KW-1185">Reference proteome</keyword>
<protein>
    <recommendedName>
        <fullName evidence="7">FERM domain-containing protein</fullName>
    </recommendedName>
</protein>
<dbReference type="InterPro" id="IPR000798">
    <property type="entry name" value="Ez/rad/moesin-like"/>
</dbReference>
<dbReference type="Pfam" id="PF04382">
    <property type="entry name" value="SAB"/>
    <property type="match status" value="1"/>
</dbReference>
<dbReference type="FunFam" id="2.30.29.30:FF:000001">
    <property type="entry name" value="Erythrocyte membrane protein band 4.1"/>
    <property type="match status" value="1"/>
</dbReference>
<dbReference type="InterPro" id="IPR019747">
    <property type="entry name" value="FERM_CS"/>
</dbReference>
<evidence type="ECO:0000313" key="8">
    <source>
        <dbReference type="EMBL" id="RLW13442.1"/>
    </source>
</evidence>
<dbReference type="InterPro" id="IPR008379">
    <property type="entry name" value="Band_4.1_C"/>
</dbReference>
<dbReference type="InterPro" id="IPR018979">
    <property type="entry name" value="FERM_N"/>
</dbReference>
<accession>A0A3L8T2P8</accession>
<feature type="compositionally biased region" description="Polar residues" evidence="6">
    <location>
        <begin position="582"/>
        <end position="592"/>
    </location>
</feature>